<keyword evidence="1" id="KW-1133">Transmembrane helix</keyword>
<dbReference type="Pfam" id="PF01757">
    <property type="entry name" value="Acyl_transf_3"/>
    <property type="match status" value="1"/>
</dbReference>
<proteinExistence type="predicted"/>
<dbReference type="InterPro" id="IPR050879">
    <property type="entry name" value="Acyltransferase_3"/>
</dbReference>
<dbReference type="GO" id="GO:0016747">
    <property type="term" value="F:acyltransferase activity, transferring groups other than amino-acyl groups"/>
    <property type="evidence" value="ECO:0007669"/>
    <property type="project" value="InterPro"/>
</dbReference>
<dbReference type="InParanoid" id="A0A1Y2EH40"/>
<feature type="transmembrane region" description="Helical" evidence="1">
    <location>
        <begin position="323"/>
        <end position="341"/>
    </location>
</feature>
<organism evidence="3 4">
    <name type="scientific">Pseudomassariella vexata</name>
    <dbReference type="NCBI Taxonomy" id="1141098"/>
    <lineage>
        <taxon>Eukaryota</taxon>
        <taxon>Fungi</taxon>
        <taxon>Dikarya</taxon>
        <taxon>Ascomycota</taxon>
        <taxon>Pezizomycotina</taxon>
        <taxon>Sordariomycetes</taxon>
        <taxon>Xylariomycetidae</taxon>
        <taxon>Amphisphaeriales</taxon>
        <taxon>Pseudomassariaceae</taxon>
        <taxon>Pseudomassariella</taxon>
    </lineage>
</organism>
<keyword evidence="4" id="KW-1185">Reference proteome</keyword>
<dbReference type="OrthoDB" id="5819582at2759"/>
<keyword evidence="3" id="KW-0808">Transferase</keyword>
<keyword evidence="1" id="KW-0812">Transmembrane</keyword>
<dbReference type="STRING" id="1141098.A0A1Y2EH40"/>
<dbReference type="GeneID" id="63771263"/>
<feature type="transmembrane region" description="Helical" evidence="1">
    <location>
        <begin position="239"/>
        <end position="261"/>
    </location>
</feature>
<feature type="domain" description="Acyltransferase 3" evidence="2">
    <location>
        <begin position="75"/>
        <end position="427"/>
    </location>
</feature>
<keyword evidence="3" id="KW-0012">Acyltransferase</keyword>
<name>A0A1Y2EH40_9PEZI</name>
<dbReference type="Proteomes" id="UP000193689">
    <property type="component" value="Unassembled WGS sequence"/>
</dbReference>
<protein>
    <submittedName>
        <fullName evidence="3">Acyltransferase family-domain-containing protein</fullName>
    </submittedName>
</protein>
<evidence type="ECO:0000256" key="1">
    <source>
        <dbReference type="SAM" id="Phobius"/>
    </source>
</evidence>
<evidence type="ECO:0000313" key="3">
    <source>
        <dbReference type="EMBL" id="ORY70891.1"/>
    </source>
</evidence>
<feature type="transmembrane region" description="Helical" evidence="1">
    <location>
        <begin position="175"/>
        <end position="196"/>
    </location>
</feature>
<evidence type="ECO:0000313" key="4">
    <source>
        <dbReference type="Proteomes" id="UP000193689"/>
    </source>
</evidence>
<evidence type="ECO:0000259" key="2">
    <source>
        <dbReference type="Pfam" id="PF01757"/>
    </source>
</evidence>
<dbReference type="AlphaFoldDB" id="A0A1Y2EH40"/>
<dbReference type="PANTHER" id="PTHR23028:SF125">
    <property type="entry name" value="ACYLTRANSFERASE"/>
    <property type="match status" value="1"/>
</dbReference>
<gene>
    <name evidence="3" type="ORF">BCR38DRAFT_331421</name>
</gene>
<dbReference type="RefSeq" id="XP_040720483.1">
    <property type="nucleotide sequence ID" value="XM_040855051.1"/>
</dbReference>
<dbReference type="InterPro" id="IPR002656">
    <property type="entry name" value="Acyl_transf_3_dom"/>
</dbReference>
<accession>A0A1Y2EH40</accession>
<comment type="caution">
    <text evidence="3">The sequence shown here is derived from an EMBL/GenBank/DDBJ whole genome shotgun (WGS) entry which is preliminary data.</text>
</comment>
<dbReference type="PANTHER" id="PTHR23028">
    <property type="entry name" value="ACETYLTRANSFERASE"/>
    <property type="match status" value="1"/>
</dbReference>
<feature type="transmembrane region" description="Helical" evidence="1">
    <location>
        <begin position="370"/>
        <end position="389"/>
    </location>
</feature>
<reference evidence="3 4" key="1">
    <citation type="submission" date="2016-07" db="EMBL/GenBank/DDBJ databases">
        <title>Pervasive Adenine N6-methylation of Active Genes in Fungi.</title>
        <authorList>
            <consortium name="DOE Joint Genome Institute"/>
            <person name="Mondo S.J."/>
            <person name="Dannebaum R.O."/>
            <person name="Kuo R.C."/>
            <person name="Labutti K."/>
            <person name="Haridas S."/>
            <person name="Kuo A."/>
            <person name="Salamov A."/>
            <person name="Ahrendt S.R."/>
            <person name="Lipzen A."/>
            <person name="Sullivan W."/>
            <person name="Andreopoulos W.B."/>
            <person name="Clum A."/>
            <person name="Lindquist E."/>
            <person name="Daum C."/>
            <person name="Ramamoorthy G.K."/>
            <person name="Gryganskyi A."/>
            <person name="Culley D."/>
            <person name="Magnuson J.K."/>
            <person name="James T.Y."/>
            <person name="O'Malley M.A."/>
            <person name="Stajich J.E."/>
            <person name="Spatafora J.W."/>
            <person name="Visel A."/>
            <person name="Grigoriev I.V."/>
        </authorList>
    </citation>
    <scope>NUCLEOTIDE SEQUENCE [LARGE SCALE GENOMIC DNA]</scope>
    <source>
        <strain evidence="3 4">CBS 129021</strain>
    </source>
</reference>
<dbReference type="EMBL" id="MCFJ01000001">
    <property type="protein sequence ID" value="ORY70891.1"/>
    <property type="molecule type" value="Genomic_DNA"/>
</dbReference>
<sequence length="511" mass="59572">MSNQHEELIEIGIGDDIEANLASWEPAWKPTWKPATQARLRTKRGLYVTTSLVWRIMSPFWPKSAPGPEKLRKTAYLDGLRGFAALLVYIHHHQLWAHEGTHQNHLFENGFGYDGHYHFAALPGVRLFFTGGHYAVSTFFVISGYVLSTKPLSLIQEREHVKLGDNLASALFRRWLRLFIPLIVTTFVYMSSWHALDLWVCGAEPKGKWLDEVWWWYLELKNFSFVFKEGGLPWFTYNFHLWSIPIEFRGSIVIYTCLLAFSRISKNARLWCQCALIFYFMYITDAWYCALFISGMLMCDLDLLAAKQQLPLALTKLEPYKKFIYYHLLVIGFYLGGVPSLNQDVDHLSRQRGWYYLSLLKPQAVFDYKWFYLFFAANFLVAAIPRVRCLKGFFETRFCQYLGRISFALYLVHGPVLWTIGDRLYTSTGWHQETQLINLHHWANKMELPKAGPLGMELSFLVPHFVLFPLTIWVAEIVTRLVDEPSVKFAQWLYQRMLPAAPAKEARSVKE</sequence>
<keyword evidence="1" id="KW-0472">Membrane</keyword>